<keyword evidence="1" id="KW-0328">Glycosyltransferase</keyword>
<feature type="domain" description="Glycosyltransferase subfamily 4-like N-terminal" evidence="3">
    <location>
        <begin position="28"/>
        <end position="148"/>
    </location>
</feature>
<dbReference type="Pfam" id="PF13439">
    <property type="entry name" value="Glyco_transf_4"/>
    <property type="match status" value="1"/>
</dbReference>
<keyword evidence="6" id="KW-1185">Reference proteome</keyword>
<sequence>MTRPLRVVAVPASHPYVRTVTADDAITLIDDPRPEGAGPGVWWPPVALDAAWIRAHADEADLLHVHFGTESFDVAHLVAAVEAAHAVGWPVVQTVHDLDHPQLAGSDQARYLAQLDALLPIVDVVLTLTEGAASEIARRWGREAVVLPHPRLLGAEVTADRAPIGLSRDEPLIGMHLKDLRPGVDGPGAVSALVAAVAALRSRGVLAAAEVRLHRSVRDADARDEVRRICATSESVVLVEHDRLDDAALAAGLARLDACVLPYRHGTHSGWLELCWDLGVPVVAPATGHYASQHVDPTVEAVPFAADGVALADALGRVLAAGSPSGSAARRDVIVDRLAERAVVDAAVVRRHVGVYRAAVGERAPGAAVPASASVSDLPVIPTERTPA</sequence>
<evidence type="ECO:0000256" key="1">
    <source>
        <dbReference type="ARBA" id="ARBA00022676"/>
    </source>
</evidence>
<evidence type="ECO:0000313" key="6">
    <source>
        <dbReference type="Proteomes" id="UP000321154"/>
    </source>
</evidence>
<accession>A0A7W3JJB6</accession>
<organism evidence="5 7">
    <name type="scientific">Frigoribacterium faeni</name>
    <dbReference type="NCBI Taxonomy" id="145483"/>
    <lineage>
        <taxon>Bacteria</taxon>
        <taxon>Bacillati</taxon>
        <taxon>Actinomycetota</taxon>
        <taxon>Actinomycetes</taxon>
        <taxon>Micrococcales</taxon>
        <taxon>Microbacteriaceae</taxon>
        <taxon>Frigoribacterium</taxon>
    </lineage>
</organism>
<dbReference type="Gene3D" id="3.40.50.2000">
    <property type="entry name" value="Glycogen Phosphorylase B"/>
    <property type="match status" value="1"/>
</dbReference>
<evidence type="ECO:0000313" key="4">
    <source>
        <dbReference type="EMBL" id="GEK82103.1"/>
    </source>
</evidence>
<proteinExistence type="predicted"/>
<dbReference type="Proteomes" id="UP000321154">
    <property type="component" value="Unassembled WGS sequence"/>
</dbReference>
<dbReference type="AlphaFoldDB" id="A0A7W3JJB6"/>
<dbReference type="Proteomes" id="UP000522688">
    <property type="component" value="Unassembled WGS sequence"/>
</dbReference>
<reference evidence="4 6" key="1">
    <citation type="submission" date="2019-07" db="EMBL/GenBank/DDBJ databases">
        <title>Whole genome shotgun sequence of Frigoribacterium faeni NBRC 103066.</title>
        <authorList>
            <person name="Hosoyama A."/>
            <person name="Uohara A."/>
            <person name="Ohji S."/>
            <person name="Ichikawa N."/>
        </authorList>
    </citation>
    <scope>NUCLEOTIDE SEQUENCE [LARGE SCALE GENOMIC DNA]</scope>
    <source>
        <strain evidence="4 6">NBRC 103066</strain>
    </source>
</reference>
<evidence type="ECO:0000256" key="2">
    <source>
        <dbReference type="ARBA" id="ARBA00022679"/>
    </source>
</evidence>
<dbReference type="GO" id="GO:0016757">
    <property type="term" value="F:glycosyltransferase activity"/>
    <property type="evidence" value="ECO:0007669"/>
    <property type="project" value="UniProtKB-KW"/>
</dbReference>
<dbReference type="SUPFAM" id="SSF53756">
    <property type="entry name" value="UDP-Glycosyltransferase/glycogen phosphorylase"/>
    <property type="match status" value="1"/>
</dbReference>
<evidence type="ECO:0000313" key="7">
    <source>
        <dbReference type="Proteomes" id="UP000522688"/>
    </source>
</evidence>
<evidence type="ECO:0000313" key="5">
    <source>
        <dbReference type="EMBL" id="MBA8813922.1"/>
    </source>
</evidence>
<dbReference type="EMBL" id="BJUV01000003">
    <property type="protein sequence ID" value="GEK82103.1"/>
    <property type="molecule type" value="Genomic_DNA"/>
</dbReference>
<gene>
    <name evidence="5" type="ORF">FB463_002171</name>
    <name evidence="4" type="ORF">FFA01_04120</name>
</gene>
<name>A0A7W3JJB6_9MICO</name>
<keyword evidence="2" id="KW-0808">Transferase</keyword>
<reference evidence="5 7" key="2">
    <citation type="submission" date="2020-07" db="EMBL/GenBank/DDBJ databases">
        <title>Sequencing the genomes of 1000 actinobacteria strains.</title>
        <authorList>
            <person name="Klenk H.-P."/>
        </authorList>
    </citation>
    <scope>NUCLEOTIDE SEQUENCE [LARGE SCALE GENOMIC DNA]</scope>
    <source>
        <strain evidence="5 7">DSM 10309</strain>
    </source>
</reference>
<dbReference type="RefSeq" id="WP_146852479.1">
    <property type="nucleotide sequence ID" value="NZ_BAAAHR010000003.1"/>
</dbReference>
<protein>
    <recommendedName>
        <fullName evidence="3">Glycosyltransferase subfamily 4-like N-terminal domain-containing protein</fullName>
    </recommendedName>
</protein>
<dbReference type="EMBL" id="JACGWW010000002">
    <property type="protein sequence ID" value="MBA8813922.1"/>
    <property type="molecule type" value="Genomic_DNA"/>
</dbReference>
<comment type="caution">
    <text evidence="5">The sequence shown here is derived from an EMBL/GenBank/DDBJ whole genome shotgun (WGS) entry which is preliminary data.</text>
</comment>
<dbReference type="InterPro" id="IPR028098">
    <property type="entry name" value="Glyco_trans_4-like_N"/>
</dbReference>
<dbReference type="OrthoDB" id="3287135at2"/>
<evidence type="ECO:0000259" key="3">
    <source>
        <dbReference type="Pfam" id="PF13439"/>
    </source>
</evidence>